<evidence type="ECO:0000256" key="17">
    <source>
        <dbReference type="ARBA" id="ARBA00049551"/>
    </source>
</evidence>
<evidence type="ECO:0000259" key="19">
    <source>
        <dbReference type="Pfam" id="PF00361"/>
    </source>
</evidence>
<keyword evidence="8 18" id="KW-0812">Transmembrane</keyword>
<dbReference type="EC" id="7.1.1.2" evidence="4 18"/>
<feature type="transmembrane region" description="Helical" evidence="18">
    <location>
        <begin position="60"/>
        <end position="80"/>
    </location>
</feature>
<feature type="transmembrane region" description="Helical" evidence="18">
    <location>
        <begin position="277"/>
        <end position="297"/>
    </location>
</feature>
<evidence type="ECO:0000313" key="20">
    <source>
        <dbReference type="EMBL" id="QHD47904.1"/>
    </source>
</evidence>
<evidence type="ECO:0000256" key="6">
    <source>
        <dbReference type="ARBA" id="ARBA00022448"/>
    </source>
</evidence>
<dbReference type="GO" id="GO:0005743">
    <property type="term" value="C:mitochondrial inner membrane"/>
    <property type="evidence" value="ECO:0007669"/>
    <property type="project" value="UniProtKB-SubCell"/>
</dbReference>
<dbReference type="Pfam" id="PF00361">
    <property type="entry name" value="Proton_antipo_M"/>
    <property type="match status" value="1"/>
</dbReference>
<reference evidence="20" key="1">
    <citation type="journal article" date="2019" name="Mitochondrial DNA Part B Resour">
        <title>The complete mitochondrial genome of a stonefly species, Etrocorema hochii (Plecoptera: Pelidae).</title>
        <authorList>
            <person name="Liu Z."/>
            <person name="Wang Y."/>
            <person name="Li W."/>
            <person name="Cao J."/>
        </authorList>
    </citation>
    <scope>NUCLEOTIDE SEQUENCE</scope>
</reference>
<keyword evidence="7 18" id="KW-0679">Respiratory chain</keyword>
<keyword evidence="11 18" id="KW-0249">Electron transport</keyword>
<gene>
    <name evidence="20" type="primary">ND2</name>
</gene>
<keyword evidence="9 18" id="KW-0999">Mitochondrion inner membrane</keyword>
<keyword evidence="14 18" id="KW-0830">Ubiquinone</keyword>
<keyword evidence="16 18" id="KW-0472">Membrane</keyword>
<dbReference type="EMBL" id="MK905888">
    <property type="protein sequence ID" value="QHD47904.1"/>
    <property type="molecule type" value="Genomic_DNA"/>
</dbReference>
<evidence type="ECO:0000256" key="8">
    <source>
        <dbReference type="ARBA" id="ARBA00022692"/>
    </source>
</evidence>
<feature type="transmembrane region" description="Helical" evidence="18">
    <location>
        <begin position="318"/>
        <end position="342"/>
    </location>
</feature>
<evidence type="ECO:0000256" key="4">
    <source>
        <dbReference type="ARBA" id="ARBA00012944"/>
    </source>
</evidence>
<evidence type="ECO:0000256" key="3">
    <source>
        <dbReference type="ARBA" id="ARBA00007012"/>
    </source>
</evidence>
<feature type="transmembrane region" description="Helical" evidence="18">
    <location>
        <begin position="30"/>
        <end position="48"/>
    </location>
</feature>
<dbReference type="GO" id="GO:0006120">
    <property type="term" value="P:mitochondrial electron transport, NADH to ubiquinone"/>
    <property type="evidence" value="ECO:0007669"/>
    <property type="project" value="InterPro"/>
</dbReference>
<dbReference type="PANTHER" id="PTHR46552">
    <property type="entry name" value="NADH-UBIQUINONE OXIDOREDUCTASE CHAIN 2"/>
    <property type="match status" value="1"/>
</dbReference>
<feature type="transmembrane region" description="Helical" evidence="18">
    <location>
        <begin position="140"/>
        <end position="165"/>
    </location>
</feature>
<feature type="domain" description="NADH:quinone oxidoreductase/Mrp antiporter transmembrane" evidence="19">
    <location>
        <begin position="24"/>
        <end position="288"/>
    </location>
</feature>
<dbReference type="PANTHER" id="PTHR46552:SF1">
    <property type="entry name" value="NADH-UBIQUINONE OXIDOREDUCTASE CHAIN 2"/>
    <property type="match status" value="1"/>
</dbReference>
<accession>A0A6B9PMR5</accession>
<evidence type="ECO:0000256" key="7">
    <source>
        <dbReference type="ARBA" id="ARBA00022660"/>
    </source>
</evidence>
<feature type="transmembrane region" description="Helical" evidence="18">
    <location>
        <begin position="112"/>
        <end position="134"/>
    </location>
</feature>
<evidence type="ECO:0000256" key="1">
    <source>
        <dbReference type="ARBA" id="ARBA00003257"/>
    </source>
</evidence>
<comment type="function">
    <text evidence="1">Core subunit of the mitochondrial membrane respiratory chain NADH dehydrogenase (Complex I) that is believed to belong to the minimal assembly required for catalysis. Complex I functions in the transfer of electrons from NADH to the respiratory chain. The immediate electron acceptor for the enzyme is believed to be ubiquinone.</text>
</comment>
<evidence type="ECO:0000256" key="5">
    <source>
        <dbReference type="ARBA" id="ARBA00021008"/>
    </source>
</evidence>
<evidence type="ECO:0000256" key="18">
    <source>
        <dbReference type="RuleBase" id="RU003403"/>
    </source>
</evidence>
<dbReference type="AlphaFoldDB" id="A0A6B9PMR5"/>
<dbReference type="InterPro" id="IPR003917">
    <property type="entry name" value="NADH_UbQ_OxRdtase_chain2"/>
</dbReference>
<proteinExistence type="inferred from homology"/>
<evidence type="ECO:0000256" key="15">
    <source>
        <dbReference type="ARBA" id="ARBA00023128"/>
    </source>
</evidence>
<keyword evidence="6" id="KW-0813">Transport</keyword>
<protein>
    <recommendedName>
        <fullName evidence="5 18">NADH-ubiquinone oxidoreductase chain 2</fullName>
        <ecNumber evidence="4 18">7.1.1.2</ecNumber>
    </recommendedName>
</protein>
<evidence type="ECO:0000256" key="13">
    <source>
        <dbReference type="ARBA" id="ARBA00023027"/>
    </source>
</evidence>
<keyword evidence="13 18" id="KW-0520">NAD</keyword>
<dbReference type="InterPro" id="IPR050175">
    <property type="entry name" value="Complex_I_Subunit_2"/>
</dbReference>
<organism evidence="20">
    <name type="scientific">Etrocorema hochii</name>
    <dbReference type="NCBI Taxonomy" id="2684660"/>
    <lineage>
        <taxon>Eukaryota</taxon>
        <taxon>Metazoa</taxon>
        <taxon>Ecdysozoa</taxon>
        <taxon>Arthropoda</taxon>
        <taxon>Hexapoda</taxon>
        <taxon>Insecta</taxon>
        <taxon>Pterygota</taxon>
        <taxon>Neoptera</taxon>
        <taxon>Polyneoptera</taxon>
        <taxon>Plecoptera</taxon>
        <taxon>Perloidea</taxon>
        <taxon>Perlidae</taxon>
        <taxon>Etrocorema</taxon>
    </lineage>
</organism>
<keyword evidence="10 18" id="KW-1278">Translocase</keyword>
<evidence type="ECO:0000256" key="9">
    <source>
        <dbReference type="ARBA" id="ARBA00022792"/>
    </source>
</evidence>
<evidence type="ECO:0000256" key="16">
    <source>
        <dbReference type="ARBA" id="ARBA00023136"/>
    </source>
</evidence>
<comment type="subcellular location">
    <subcellularLocation>
        <location evidence="2 18">Mitochondrion inner membrane</location>
        <topology evidence="2 18">Multi-pass membrane protein</topology>
    </subcellularLocation>
</comment>
<evidence type="ECO:0000256" key="10">
    <source>
        <dbReference type="ARBA" id="ARBA00022967"/>
    </source>
</evidence>
<feature type="transmembrane region" description="Helical" evidence="18">
    <location>
        <begin position="235"/>
        <end position="257"/>
    </location>
</feature>
<dbReference type="GO" id="GO:0008137">
    <property type="term" value="F:NADH dehydrogenase (ubiquinone) activity"/>
    <property type="evidence" value="ECO:0007669"/>
    <property type="project" value="UniProtKB-EC"/>
</dbReference>
<feature type="transmembrane region" description="Helical" evidence="18">
    <location>
        <begin position="7"/>
        <end position="24"/>
    </location>
</feature>
<dbReference type="PRINTS" id="PR01436">
    <property type="entry name" value="NADHDHGNASE2"/>
</dbReference>
<keyword evidence="12 18" id="KW-1133">Transmembrane helix</keyword>
<sequence length="345" mass="38763">MLKNSSNLLFYFTLFLGTMISISSNSWFGAWMGLEINLLSFIPLIVTTPNLMSTEASLKYFLTQALASISLILMIIISSLSSMIPFTMSTSDFILSSMINSTLFLKMGAAPFHFWFPGVIEGLSWINSFILMTWQKIAPMILLTFNLSLNSFSILVILISIMIGSLGGLNQTSLRKILAYSSISHLGWMIPALNAGENIWEIYFAMYTFMTAVIVFLLHTWSISHINQNFAINSIPPFIMFSVYTSLLSLGGLPPFIGFLPKWTVIQTLTQIHSTTLITLMVITTLITLFFYLRISFSAFLFTHNSTQWNTQLFKINLPYILAIILTCISTLGLIMSSTLIFNLL</sequence>
<geneLocation type="mitochondrion" evidence="20"/>
<dbReference type="InterPro" id="IPR001750">
    <property type="entry name" value="ND/Mrp_TM"/>
</dbReference>
<comment type="function">
    <text evidence="18">Core subunit of the mitochondrial membrane respiratory chain NADH dehydrogenase (Complex I) which catalyzes electron transfer from NADH through the respiratory chain, using ubiquinone as an electron acceptor. Essential for the catalytic activity and assembly of complex I.</text>
</comment>
<evidence type="ECO:0000256" key="12">
    <source>
        <dbReference type="ARBA" id="ARBA00022989"/>
    </source>
</evidence>
<feature type="transmembrane region" description="Helical" evidence="18">
    <location>
        <begin position="202"/>
        <end position="223"/>
    </location>
</feature>
<evidence type="ECO:0000256" key="11">
    <source>
        <dbReference type="ARBA" id="ARBA00022982"/>
    </source>
</evidence>
<keyword evidence="15 18" id="KW-0496">Mitochondrion</keyword>
<evidence type="ECO:0000256" key="14">
    <source>
        <dbReference type="ARBA" id="ARBA00023075"/>
    </source>
</evidence>
<comment type="similarity">
    <text evidence="3 18">Belongs to the complex I subunit 2 family.</text>
</comment>
<name>A0A6B9PMR5_9NEOP</name>
<comment type="catalytic activity">
    <reaction evidence="17 18">
        <text>a ubiquinone + NADH + 5 H(+)(in) = a ubiquinol + NAD(+) + 4 H(+)(out)</text>
        <dbReference type="Rhea" id="RHEA:29091"/>
        <dbReference type="Rhea" id="RHEA-COMP:9565"/>
        <dbReference type="Rhea" id="RHEA-COMP:9566"/>
        <dbReference type="ChEBI" id="CHEBI:15378"/>
        <dbReference type="ChEBI" id="CHEBI:16389"/>
        <dbReference type="ChEBI" id="CHEBI:17976"/>
        <dbReference type="ChEBI" id="CHEBI:57540"/>
        <dbReference type="ChEBI" id="CHEBI:57945"/>
        <dbReference type="EC" id="7.1.1.2"/>
    </reaction>
</comment>
<evidence type="ECO:0000256" key="2">
    <source>
        <dbReference type="ARBA" id="ARBA00004448"/>
    </source>
</evidence>